<gene>
    <name evidence="3" type="ORF">HZZ13_19285</name>
</gene>
<reference evidence="3 4" key="1">
    <citation type="submission" date="2020-07" db="EMBL/GenBank/DDBJ databases">
        <title>Bradyrhizobium diversity isolated from nodules of indigenous legumes of Western Australia.</title>
        <authorList>
            <person name="Klepa M.S."/>
        </authorList>
    </citation>
    <scope>NUCLEOTIDE SEQUENCE [LARGE SCALE GENOMIC DNA]</scope>
    <source>
        <strain evidence="3 4">CNPSo 4010</strain>
    </source>
</reference>
<evidence type="ECO:0000313" key="3">
    <source>
        <dbReference type="EMBL" id="MBH5399914.1"/>
    </source>
</evidence>
<dbReference type="EMBL" id="JACCHP010000012">
    <property type="protein sequence ID" value="MBH5399914.1"/>
    <property type="molecule type" value="Genomic_DNA"/>
</dbReference>
<keyword evidence="4" id="KW-1185">Reference proteome</keyword>
<accession>A0ABS0PRV4</accession>
<proteinExistence type="predicted"/>
<dbReference type="PANTHER" id="PTHR45947">
    <property type="entry name" value="SULFOQUINOVOSYL TRANSFERASE SQD2"/>
    <property type="match status" value="1"/>
</dbReference>
<organism evidence="3 4">
    <name type="scientific">Bradyrhizobium agreste</name>
    <dbReference type="NCBI Taxonomy" id="2751811"/>
    <lineage>
        <taxon>Bacteria</taxon>
        <taxon>Pseudomonadati</taxon>
        <taxon>Pseudomonadota</taxon>
        <taxon>Alphaproteobacteria</taxon>
        <taxon>Hyphomicrobiales</taxon>
        <taxon>Nitrobacteraceae</taxon>
        <taxon>Bradyrhizobium</taxon>
    </lineage>
</organism>
<evidence type="ECO:0000259" key="2">
    <source>
        <dbReference type="Pfam" id="PF00534"/>
    </source>
</evidence>
<evidence type="ECO:0000256" key="1">
    <source>
        <dbReference type="SAM" id="MobiDB-lite"/>
    </source>
</evidence>
<protein>
    <submittedName>
        <fullName evidence="3">Glycosyltransferase family 4 protein</fullName>
    </submittedName>
</protein>
<dbReference type="InterPro" id="IPR050194">
    <property type="entry name" value="Glycosyltransferase_grp1"/>
</dbReference>
<comment type="caution">
    <text evidence="3">The sequence shown here is derived from an EMBL/GenBank/DDBJ whole genome shotgun (WGS) entry which is preliminary data.</text>
</comment>
<dbReference type="Pfam" id="PF00534">
    <property type="entry name" value="Glycos_transf_1"/>
    <property type="match status" value="1"/>
</dbReference>
<name>A0ABS0PRV4_9BRAD</name>
<dbReference type="CDD" id="cd03801">
    <property type="entry name" value="GT4_PimA-like"/>
    <property type="match status" value="1"/>
</dbReference>
<sequence>MADVTRPTVNVAVCGDFKQLQLIPELNKVADLGRVYYASRLSSNAARLQIERPQARNLFLKEYLLQFHARYLNHAFADTIYPLYDALWLAAAHAAWRPCDVLHAVIQGKAVSLLQRAKREGAAILGHPIVCHPAFFEREMRIELERLSIATAPYVGDVSNSLAEIKLCDRIYCLSTLVRDSFVDAGFSADAIDIIQLPTDLETFVPARTPAADSPFRVLCVAELNPIKGHVYLLEAWKRLNLPRSELIFVGTMRREMKRALQPYEGLFRYLGPLGRRDLVRLYQNSSLLVLPSVQDGFGFVITEALACGLPAIVTEHVGARDVIRAGVNGFIVPPRTPEALAETISKIHASRSLRQSLREGAIASRDTFPTMADTAERIAAAYRRTYAARSDSPKATGHKAYEPGNSKSAIAQSRLP</sequence>
<dbReference type="Gene3D" id="3.40.50.2000">
    <property type="entry name" value="Glycogen Phosphorylase B"/>
    <property type="match status" value="2"/>
</dbReference>
<evidence type="ECO:0000313" key="4">
    <source>
        <dbReference type="Proteomes" id="UP000807370"/>
    </source>
</evidence>
<dbReference type="InterPro" id="IPR001296">
    <property type="entry name" value="Glyco_trans_1"/>
</dbReference>
<feature type="compositionally biased region" description="Polar residues" evidence="1">
    <location>
        <begin position="406"/>
        <end position="417"/>
    </location>
</feature>
<dbReference type="SUPFAM" id="SSF53756">
    <property type="entry name" value="UDP-Glycosyltransferase/glycogen phosphorylase"/>
    <property type="match status" value="1"/>
</dbReference>
<dbReference type="RefSeq" id="WP_197961126.1">
    <property type="nucleotide sequence ID" value="NZ_JACCHP010000012.1"/>
</dbReference>
<feature type="domain" description="Glycosyl transferase family 1" evidence="2">
    <location>
        <begin position="210"/>
        <end position="362"/>
    </location>
</feature>
<feature type="region of interest" description="Disordered" evidence="1">
    <location>
        <begin position="389"/>
        <end position="417"/>
    </location>
</feature>
<dbReference type="PANTHER" id="PTHR45947:SF3">
    <property type="entry name" value="SULFOQUINOVOSYL TRANSFERASE SQD2"/>
    <property type="match status" value="1"/>
</dbReference>
<dbReference type="Proteomes" id="UP000807370">
    <property type="component" value="Unassembled WGS sequence"/>
</dbReference>